<organism evidence="1">
    <name type="scientific">Arundo donax</name>
    <name type="common">Giant reed</name>
    <name type="synonym">Donax arundinaceus</name>
    <dbReference type="NCBI Taxonomy" id="35708"/>
    <lineage>
        <taxon>Eukaryota</taxon>
        <taxon>Viridiplantae</taxon>
        <taxon>Streptophyta</taxon>
        <taxon>Embryophyta</taxon>
        <taxon>Tracheophyta</taxon>
        <taxon>Spermatophyta</taxon>
        <taxon>Magnoliopsida</taxon>
        <taxon>Liliopsida</taxon>
        <taxon>Poales</taxon>
        <taxon>Poaceae</taxon>
        <taxon>PACMAD clade</taxon>
        <taxon>Arundinoideae</taxon>
        <taxon>Arundineae</taxon>
        <taxon>Arundo</taxon>
    </lineage>
</organism>
<protein>
    <submittedName>
        <fullName evidence="1">Uncharacterized protein</fullName>
    </submittedName>
</protein>
<sequence>MAPSYASVTFRRGSCQFTAVACTAGTTPDTPMPTNSSARWARYRAALRRGDMSAYTVATPAAVIADRYTTCQCGSHWKM</sequence>
<reference evidence="1" key="1">
    <citation type="submission" date="2014-09" db="EMBL/GenBank/DDBJ databases">
        <authorList>
            <person name="Magalhaes I.L.F."/>
            <person name="Oliveira U."/>
            <person name="Santos F.R."/>
            <person name="Vidigal T.H.D.A."/>
            <person name="Brescovit A.D."/>
            <person name="Santos A.J."/>
        </authorList>
    </citation>
    <scope>NUCLEOTIDE SEQUENCE</scope>
    <source>
        <tissue evidence="1">Shoot tissue taken approximately 20 cm above the soil surface</tissue>
    </source>
</reference>
<dbReference type="EMBL" id="GBRH01255498">
    <property type="protein sequence ID" value="JAD42397.1"/>
    <property type="molecule type" value="Transcribed_RNA"/>
</dbReference>
<accession>A0A0A9A5T1</accession>
<evidence type="ECO:0000313" key="1">
    <source>
        <dbReference type="EMBL" id="JAD42397.1"/>
    </source>
</evidence>
<reference evidence="1" key="2">
    <citation type="journal article" date="2015" name="Data Brief">
        <title>Shoot transcriptome of the giant reed, Arundo donax.</title>
        <authorList>
            <person name="Barrero R.A."/>
            <person name="Guerrero F.D."/>
            <person name="Moolhuijzen P."/>
            <person name="Goolsby J.A."/>
            <person name="Tidwell J."/>
            <person name="Bellgard S.E."/>
            <person name="Bellgard M.I."/>
        </authorList>
    </citation>
    <scope>NUCLEOTIDE SEQUENCE</scope>
    <source>
        <tissue evidence="1">Shoot tissue taken approximately 20 cm above the soil surface</tissue>
    </source>
</reference>
<dbReference type="AlphaFoldDB" id="A0A0A9A5T1"/>
<proteinExistence type="predicted"/>
<name>A0A0A9A5T1_ARUDO</name>